<evidence type="ECO:0000313" key="2">
    <source>
        <dbReference type="Proteomes" id="UP000823775"/>
    </source>
</evidence>
<gene>
    <name evidence="1" type="ORF">HAX54_011497</name>
</gene>
<reference evidence="1 2" key="1">
    <citation type="journal article" date="2021" name="BMC Genomics">
        <title>Datura genome reveals duplications of psychoactive alkaloid biosynthetic genes and high mutation rate following tissue culture.</title>
        <authorList>
            <person name="Rajewski A."/>
            <person name="Carter-House D."/>
            <person name="Stajich J."/>
            <person name="Litt A."/>
        </authorList>
    </citation>
    <scope>NUCLEOTIDE SEQUENCE [LARGE SCALE GENOMIC DNA]</scope>
    <source>
        <strain evidence="1">AR-01</strain>
    </source>
</reference>
<evidence type="ECO:0000313" key="1">
    <source>
        <dbReference type="EMBL" id="MCD7471182.1"/>
    </source>
</evidence>
<name>A0ABS8TKV1_DATST</name>
<sequence>MVELGWDNDLNFFKSRVRPVCRFPPSPLCYIGAHGRGRKERKTDLENDSDGLGGDGVGLAVMQELWGGLPTLPQGGASSNAALVNPEAYRERFPY</sequence>
<comment type="caution">
    <text evidence="1">The sequence shown here is derived from an EMBL/GenBank/DDBJ whole genome shotgun (WGS) entry which is preliminary data.</text>
</comment>
<dbReference type="Proteomes" id="UP000823775">
    <property type="component" value="Unassembled WGS sequence"/>
</dbReference>
<proteinExistence type="predicted"/>
<protein>
    <submittedName>
        <fullName evidence="1">Uncharacterized protein</fullName>
    </submittedName>
</protein>
<organism evidence="1 2">
    <name type="scientific">Datura stramonium</name>
    <name type="common">Jimsonweed</name>
    <name type="synonym">Common thornapple</name>
    <dbReference type="NCBI Taxonomy" id="4076"/>
    <lineage>
        <taxon>Eukaryota</taxon>
        <taxon>Viridiplantae</taxon>
        <taxon>Streptophyta</taxon>
        <taxon>Embryophyta</taxon>
        <taxon>Tracheophyta</taxon>
        <taxon>Spermatophyta</taxon>
        <taxon>Magnoliopsida</taxon>
        <taxon>eudicotyledons</taxon>
        <taxon>Gunneridae</taxon>
        <taxon>Pentapetalae</taxon>
        <taxon>asterids</taxon>
        <taxon>lamiids</taxon>
        <taxon>Solanales</taxon>
        <taxon>Solanaceae</taxon>
        <taxon>Solanoideae</taxon>
        <taxon>Datureae</taxon>
        <taxon>Datura</taxon>
    </lineage>
</organism>
<keyword evidence="2" id="KW-1185">Reference proteome</keyword>
<accession>A0ABS8TKV1</accession>
<dbReference type="EMBL" id="JACEIK010001655">
    <property type="protein sequence ID" value="MCD7471182.1"/>
    <property type="molecule type" value="Genomic_DNA"/>
</dbReference>